<sequence>MAELSVVIVTIKDEDEILCLPKFEESDFDDYEIIIRGDEGIAKARNEGVKEANGDKIVFIDDDAEPMDGYLQAAANVLEDEYVVAGKVIHPGDGVISRMPSHYPTGNESQYVEGVVGCNMGYRREVFDTIGYFDENFLWGHEETEFIERVKKEYPVYYEPEMGVVHPYADGIIDYWRKQYRFGPADIYRAKQNGKTDRNIIKELLNPLWYFNSDPKTLPVYMVGSICKSVSRIQALKNNDYVQTGSAR</sequence>
<evidence type="ECO:0000259" key="4">
    <source>
        <dbReference type="Pfam" id="PF00535"/>
    </source>
</evidence>
<keyword evidence="3 5" id="KW-0808">Transferase</keyword>
<dbReference type="SUPFAM" id="SSF53448">
    <property type="entry name" value="Nucleotide-diphospho-sugar transferases"/>
    <property type="match status" value="1"/>
</dbReference>
<dbReference type="GO" id="GO:0016757">
    <property type="term" value="F:glycosyltransferase activity"/>
    <property type="evidence" value="ECO:0007669"/>
    <property type="project" value="UniProtKB-KW"/>
</dbReference>
<name>A0A6B1IJQ0_9EURY</name>
<dbReference type="InterPro" id="IPR001173">
    <property type="entry name" value="Glyco_trans_2-like"/>
</dbReference>
<comment type="similarity">
    <text evidence="1">Belongs to the glycosyltransferase 2 family.</text>
</comment>
<evidence type="ECO:0000313" key="5">
    <source>
        <dbReference type="EMBL" id="MYL15294.1"/>
    </source>
</evidence>
<dbReference type="AlphaFoldDB" id="A0A6B1IJQ0"/>
<dbReference type="Gene3D" id="3.90.550.10">
    <property type="entry name" value="Spore Coat Polysaccharide Biosynthesis Protein SpsA, Chain A"/>
    <property type="match status" value="1"/>
</dbReference>
<evidence type="ECO:0000313" key="6">
    <source>
        <dbReference type="Proteomes" id="UP000460194"/>
    </source>
</evidence>
<dbReference type="Pfam" id="PF00535">
    <property type="entry name" value="Glycos_transf_2"/>
    <property type="match status" value="1"/>
</dbReference>
<dbReference type="RefSeq" id="WP_159368465.1">
    <property type="nucleotide sequence ID" value="NZ_WMEO01000001.1"/>
</dbReference>
<dbReference type="InterPro" id="IPR029044">
    <property type="entry name" value="Nucleotide-diphossugar_trans"/>
</dbReference>
<dbReference type="EMBL" id="WMEO01000001">
    <property type="protein sequence ID" value="MYL15294.1"/>
    <property type="molecule type" value="Genomic_DNA"/>
</dbReference>
<protein>
    <submittedName>
        <fullName evidence="5">Glycosyltransferase</fullName>
    </submittedName>
</protein>
<dbReference type="Proteomes" id="UP000460194">
    <property type="component" value="Unassembled WGS sequence"/>
</dbReference>
<proteinExistence type="inferred from homology"/>
<comment type="caution">
    <text evidence="5">The sequence shown here is derived from an EMBL/GenBank/DDBJ whole genome shotgun (WGS) entry which is preliminary data.</text>
</comment>
<dbReference type="PANTHER" id="PTHR43179">
    <property type="entry name" value="RHAMNOSYLTRANSFERASE WBBL"/>
    <property type="match status" value="1"/>
</dbReference>
<organism evidence="5 6">
    <name type="scientific">Halorubrum distributum</name>
    <dbReference type="NCBI Taxonomy" id="29283"/>
    <lineage>
        <taxon>Archaea</taxon>
        <taxon>Methanobacteriati</taxon>
        <taxon>Methanobacteriota</taxon>
        <taxon>Stenosarchaea group</taxon>
        <taxon>Halobacteria</taxon>
        <taxon>Halobacteriales</taxon>
        <taxon>Haloferacaceae</taxon>
        <taxon>Halorubrum</taxon>
        <taxon>Halorubrum distributum group</taxon>
    </lineage>
</organism>
<keyword evidence="2" id="KW-0328">Glycosyltransferase</keyword>
<evidence type="ECO:0000256" key="2">
    <source>
        <dbReference type="ARBA" id="ARBA00022676"/>
    </source>
</evidence>
<dbReference type="PANTHER" id="PTHR43179:SF12">
    <property type="entry name" value="GALACTOFURANOSYLTRANSFERASE GLFT2"/>
    <property type="match status" value="1"/>
</dbReference>
<gene>
    <name evidence="5" type="ORF">GLW36_01335</name>
</gene>
<evidence type="ECO:0000256" key="3">
    <source>
        <dbReference type="ARBA" id="ARBA00022679"/>
    </source>
</evidence>
<evidence type="ECO:0000256" key="1">
    <source>
        <dbReference type="ARBA" id="ARBA00006739"/>
    </source>
</evidence>
<reference evidence="5 6" key="1">
    <citation type="submission" date="2019-11" db="EMBL/GenBank/DDBJ databases">
        <title>Genome sequences of 17 halophilic strains isolated from different environments.</title>
        <authorList>
            <person name="Furrow R.E."/>
        </authorList>
    </citation>
    <scope>NUCLEOTIDE SEQUENCE [LARGE SCALE GENOMIC DNA]</scope>
    <source>
        <strain evidence="5 6">22517_05_Cabo</strain>
    </source>
</reference>
<feature type="domain" description="Glycosyltransferase 2-like" evidence="4">
    <location>
        <begin position="30"/>
        <end position="130"/>
    </location>
</feature>
<accession>A0A6B1IJQ0</accession>